<dbReference type="KEGG" id="dvi:6632031"/>
<dbReference type="eggNOG" id="ENOG502TC87">
    <property type="taxonomic scope" value="Eukaryota"/>
</dbReference>
<sequence>MMANADLELDKENTQTLQQAIHLSFGTQNASEPTKSHISIGPKLVIPQLKIPQINASTPTSAELLSAEEHRRAAVAHNELLLNAIKRRREQSEASHSARDSSASAKESTDSPLAKLPLLNGISCRLTIPKLRTASGEPLDEPQFNIPLLNKLRSQNNSLELTHLEKGVSKLKLTADDGGDSTKLKSIQETQQAPTPLIDLTSTVIAIQKDAPPREAASKLRHKQAAVMEHFDIPFIGCDSLNSVSVGMLFKKRQSSTSSDVEATVTRIIEKSSDVGSMLDATVGYPRPRQPQLRYAASPLELQNLKMYKRQDYGTNIKRFRFDTASPDEIVKEALQKSWRISRT</sequence>
<reference evidence="2 3" key="1">
    <citation type="journal article" date="2007" name="Nature">
        <title>Evolution of genes and genomes on the Drosophila phylogeny.</title>
        <authorList>
            <consortium name="Drosophila 12 Genomes Consortium"/>
            <person name="Clark A.G."/>
            <person name="Eisen M.B."/>
            <person name="Smith D.R."/>
            <person name="Bergman C.M."/>
            <person name="Oliver B."/>
            <person name="Markow T.A."/>
            <person name="Kaufman T.C."/>
            <person name="Kellis M."/>
            <person name="Gelbart W."/>
            <person name="Iyer V.N."/>
            <person name="Pollard D.A."/>
            <person name="Sackton T.B."/>
            <person name="Larracuente A.M."/>
            <person name="Singh N.D."/>
            <person name="Abad J.P."/>
            <person name="Abt D.N."/>
            <person name="Adryan B."/>
            <person name="Aguade M."/>
            <person name="Akashi H."/>
            <person name="Anderson W.W."/>
            <person name="Aquadro C.F."/>
            <person name="Ardell D.H."/>
            <person name="Arguello R."/>
            <person name="Artieri C.G."/>
            <person name="Barbash D.A."/>
            <person name="Barker D."/>
            <person name="Barsanti P."/>
            <person name="Batterham P."/>
            <person name="Batzoglou S."/>
            <person name="Begun D."/>
            <person name="Bhutkar A."/>
            <person name="Blanco E."/>
            <person name="Bosak S.A."/>
            <person name="Bradley R.K."/>
            <person name="Brand A.D."/>
            <person name="Brent M.R."/>
            <person name="Brooks A.N."/>
            <person name="Brown R.H."/>
            <person name="Butlin R.K."/>
            <person name="Caggese C."/>
            <person name="Calvi B.R."/>
            <person name="Bernardo de Carvalho A."/>
            <person name="Caspi A."/>
            <person name="Castrezana S."/>
            <person name="Celniker S.E."/>
            <person name="Chang J.L."/>
            <person name="Chapple C."/>
            <person name="Chatterji S."/>
            <person name="Chinwalla A."/>
            <person name="Civetta A."/>
            <person name="Clifton S.W."/>
            <person name="Comeron J.M."/>
            <person name="Costello J.C."/>
            <person name="Coyne J.A."/>
            <person name="Daub J."/>
            <person name="David R.G."/>
            <person name="Delcher A.L."/>
            <person name="Delehaunty K."/>
            <person name="Do C.B."/>
            <person name="Ebling H."/>
            <person name="Edwards K."/>
            <person name="Eickbush T."/>
            <person name="Evans J.D."/>
            <person name="Filipski A."/>
            <person name="Findeiss S."/>
            <person name="Freyhult E."/>
            <person name="Fulton L."/>
            <person name="Fulton R."/>
            <person name="Garcia A.C."/>
            <person name="Gardiner A."/>
            <person name="Garfield D.A."/>
            <person name="Garvin B.E."/>
            <person name="Gibson G."/>
            <person name="Gilbert D."/>
            <person name="Gnerre S."/>
            <person name="Godfrey J."/>
            <person name="Good R."/>
            <person name="Gotea V."/>
            <person name="Gravely B."/>
            <person name="Greenberg A.J."/>
            <person name="Griffiths-Jones S."/>
            <person name="Gross S."/>
            <person name="Guigo R."/>
            <person name="Gustafson E.A."/>
            <person name="Haerty W."/>
            <person name="Hahn M.W."/>
            <person name="Halligan D.L."/>
            <person name="Halpern A.L."/>
            <person name="Halter G.M."/>
            <person name="Han M.V."/>
            <person name="Heger A."/>
            <person name="Hillier L."/>
            <person name="Hinrichs A.S."/>
            <person name="Holmes I."/>
            <person name="Hoskins R.A."/>
            <person name="Hubisz M.J."/>
            <person name="Hultmark D."/>
            <person name="Huntley M.A."/>
            <person name="Jaffe D.B."/>
            <person name="Jagadeeshan S."/>
            <person name="Jeck W.R."/>
            <person name="Johnson J."/>
            <person name="Jones C.D."/>
            <person name="Jordan W.C."/>
            <person name="Karpen G.H."/>
            <person name="Kataoka E."/>
            <person name="Keightley P.D."/>
            <person name="Kheradpour P."/>
            <person name="Kirkness E.F."/>
            <person name="Koerich L.B."/>
            <person name="Kristiansen K."/>
            <person name="Kudrna D."/>
            <person name="Kulathinal R.J."/>
            <person name="Kumar S."/>
            <person name="Kwok R."/>
            <person name="Lander E."/>
            <person name="Langley C.H."/>
            <person name="Lapoint R."/>
            <person name="Lazzaro B.P."/>
            <person name="Lee S.J."/>
            <person name="Levesque L."/>
            <person name="Li R."/>
            <person name="Lin C.F."/>
            <person name="Lin M.F."/>
            <person name="Lindblad-Toh K."/>
            <person name="Llopart A."/>
            <person name="Long M."/>
            <person name="Low L."/>
            <person name="Lozovsky E."/>
            <person name="Lu J."/>
            <person name="Luo M."/>
            <person name="Machado C.A."/>
            <person name="Makalowski W."/>
            <person name="Marzo M."/>
            <person name="Matsuda M."/>
            <person name="Matzkin L."/>
            <person name="McAllister B."/>
            <person name="McBride C.S."/>
            <person name="McKernan B."/>
            <person name="McKernan K."/>
            <person name="Mendez-Lago M."/>
            <person name="Minx P."/>
            <person name="Mollenhauer M.U."/>
            <person name="Montooth K."/>
            <person name="Mount S.M."/>
            <person name="Mu X."/>
            <person name="Myers E."/>
            <person name="Negre B."/>
            <person name="Newfeld S."/>
            <person name="Nielsen R."/>
            <person name="Noor M.A."/>
            <person name="O'Grady P."/>
            <person name="Pachter L."/>
            <person name="Papaceit M."/>
            <person name="Parisi M.J."/>
            <person name="Parisi M."/>
            <person name="Parts L."/>
            <person name="Pedersen J.S."/>
            <person name="Pesole G."/>
            <person name="Phillippy A.M."/>
            <person name="Ponting C.P."/>
            <person name="Pop M."/>
            <person name="Porcelli D."/>
            <person name="Powell J.R."/>
            <person name="Prohaska S."/>
            <person name="Pruitt K."/>
            <person name="Puig M."/>
            <person name="Quesneville H."/>
            <person name="Ram K.R."/>
            <person name="Rand D."/>
            <person name="Rasmussen M.D."/>
            <person name="Reed L.K."/>
            <person name="Reenan R."/>
            <person name="Reily A."/>
            <person name="Remington K.A."/>
            <person name="Rieger T.T."/>
            <person name="Ritchie M.G."/>
            <person name="Robin C."/>
            <person name="Rogers Y.H."/>
            <person name="Rohde C."/>
            <person name="Rozas J."/>
            <person name="Rubenfield M.J."/>
            <person name="Ruiz A."/>
            <person name="Russo S."/>
            <person name="Salzberg S.L."/>
            <person name="Sanchez-Gracia A."/>
            <person name="Saranga D.J."/>
            <person name="Sato H."/>
            <person name="Schaeffer S.W."/>
            <person name="Schatz M.C."/>
            <person name="Schlenke T."/>
            <person name="Schwartz R."/>
            <person name="Segarra C."/>
            <person name="Singh R.S."/>
            <person name="Sirot L."/>
            <person name="Sirota M."/>
            <person name="Sisneros N.B."/>
            <person name="Smith C.D."/>
            <person name="Smith T.F."/>
            <person name="Spieth J."/>
            <person name="Stage D.E."/>
            <person name="Stark A."/>
            <person name="Stephan W."/>
            <person name="Strausberg R.L."/>
            <person name="Strempel S."/>
            <person name="Sturgill D."/>
            <person name="Sutton G."/>
            <person name="Sutton G.G."/>
            <person name="Tao W."/>
            <person name="Teichmann S."/>
            <person name="Tobari Y.N."/>
            <person name="Tomimura Y."/>
            <person name="Tsolas J.M."/>
            <person name="Valente V.L."/>
            <person name="Venter E."/>
            <person name="Venter J.C."/>
            <person name="Vicario S."/>
            <person name="Vieira F.G."/>
            <person name="Vilella A.J."/>
            <person name="Villasante A."/>
            <person name="Walenz B."/>
            <person name="Wang J."/>
            <person name="Wasserman M."/>
            <person name="Watts T."/>
            <person name="Wilson D."/>
            <person name="Wilson R.K."/>
            <person name="Wing R.A."/>
            <person name="Wolfner M.F."/>
            <person name="Wong A."/>
            <person name="Wong G.K."/>
            <person name="Wu C.I."/>
            <person name="Wu G."/>
            <person name="Yamamoto D."/>
            <person name="Yang H.P."/>
            <person name="Yang S.P."/>
            <person name="Yorke J.A."/>
            <person name="Yoshida K."/>
            <person name="Zdobnov E."/>
            <person name="Zhang P."/>
            <person name="Zhang Y."/>
            <person name="Zimin A.V."/>
            <person name="Baldwin J."/>
            <person name="Abdouelleil A."/>
            <person name="Abdulkadir J."/>
            <person name="Abebe A."/>
            <person name="Abera B."/>
            <person name="Abreu J."/>
            <person name="Acer S.C."/>
            <person name="Aftuck L."/>
            <person name="Alexander A."/>
            <person name="An P."/>
            <person name="Anderson E."/>
            <person name="Anderson S."/>
            <person name="Arachi H."/>
            <person name="Azer M."/>
            <person name="Bachantsang P."/>
            <person name="Barry A."/>
            <person name="Bayul T."/>
            <person name="Berlin A."/>
            <person name="Bessette D."/>
            <person name="Bloom T."/>
            <person name="Blye J."/>
            <person name="Boguslavskiy L."/>
            <person name="Bonnet C."/>
            <person name="Boukhgalter B."/>
            <person name="Bourzgui I."/>
            <person name="Brown A."/>
            <person name="Cahill P."/>
            <person name="Channer S."/>
            <person name="Cheshatsang Y."/>
            <person name="Chuda L."/>
            <person name="Citroen M."/>
            <person name="Collymore A."/>
            <person name="Cooke P."/>
            <person name="Costello M."/>
            <person name="D'Aco K."/>
            <person name="Daza R."/>
            <person name="De Haan G."/>
            <person name="DeGray S."/>
            <person name="DeMaso C."/>
            <person name="Dhargay N."/>
            <person name="Dooley K."/>
            <person name="Dooley E."/>
            <person name="Doricent M."/>
            <person name="Dorje P."/>
            <person name="Dorjee K."/>
            <person name="Dupes A."/>
            <person name="Elong R."/>
            <person name="Falk J."/>
            <person name="Farina A."/>
            <person name="Faro S."/>
            <person name="Ferguson D."/>
            <person name="Fisher S."/>
            <person name="Foley C.D."/>
            <person name="Franke A."/>
            <person name="Friedrich D."/>
            <person name="Gadbois L."/>
            <person name="Gearin G."/>
            <person name="Gearin C.R."/>
            <person name="Giannoukos G."/>
            <person name="Goode T."/>
            <person name="Graham J."/>
            <person name="Grandbois E."/>
            <person name="Grewal S."/>
            <person name="Gyaltsen K."/>
            <person name="Hafez N."/>
            <person name="Hagos B."/>
            <person name="Hall J."/>
            <person name="Henson C."/>
            <person name="Hollinger A."/>
            <person name="Honan T."/>
            <person name="Huard M.D."/>
            <person name="Hughes L."/>
            <person name="Hurhula B."/>
            <person name="Husby M.E."/>
            <person name="Kamat A."/>
            <person name="Kanga B."/>
            <person name="Kashin S."/>
            <person name="Khazanovich D."/>
            <person name="Kisner P."/>
            <person name="Lance K."/>
            <person name="Lara M."/>
            <person name="Lee W."/>
            <person name="Lennon N."/>
            <person name="Letendre F."/>
            <person name="LeVine R."/>
            <person name="Lipovsky A."/>
            <person name="Liu X."/>
            <person name="Liu J."/>
            <person name="Liu S."/>
            <person name="Lokyitsang T."/>
            <person name="Lokyitsang Y."/>
            <person name="Lubonja R."/>
            <person name="Lui A."/>
            <person name="MacDonald P."/>
            <person name="Magnisalis V."/>
            <person name="Maru K."/>
            <person name="Matthews C."/>
            <person name="McCusker W."/>
            <person name="McDonough S."/>
            <person name="Mehta T."/>
            <person name="Meldrim J."/>
            <person name="Meneus L."/>
            <person name="Mihai O."/>
            <person name="Mihalev A."/>
            <person name="Mihova T."/>
            <person name="Mittelman R."/>
            <person name="Mlenga V."/>
            <person name="Montmayeur A."/>
            <person name="Mulrain L."/>
            <person name="Navidi A."/>
            <person name="Naylor J."/>
            <person name="Negash T."/>
            <person name="Nguyen T."/>
            <person name="Nguyen N."/>
            <person name="Nicol R."/>
            <person name="Norbu C."/>
            <person name="Norbu N."/>
            <person name="Novod N."/>
            <person name="O'Neill B."/>
            <person name="Osman S."/>
            <person name="Markiewicz E."/>
            <person name="Oyono O.L."/>
            <person name="Patti C."/>
            <person name="Phunkhang P."/>
            <person name="Pierre F."/>
            <person name="Priest M."/>
            <person name="Raghuraman S."/>
            <person name="Rege F."/>
            <person name="Reyes R."/>
            <person name="Rise C."/>
            <person name="Rogov P."/>
            <person name="Ross K."/>
            <person name="Ryan E."/>
            <person name="Settipalli S."/>
            <person name="Shea T."/>
            <person name="Sherpa N."/>
            <person name="Shi L."/>
            <person name="Shih D."/>
            <person name="Sparrow T."/>
            <person name="Spaulding J."/>
            <person name="Stalker J."/>
            <person name="Stange-Thomann N."/>
            <person name="Stavropoulos S."/>
            <person name="Stone C."/>
            <person name="Strader C."/>
            <person name="Tesfaye S."/>
            <person name="Thomson T."/>
            <person name="Thoulutsang Y."/>
            <person name="Thoulutsang D."/>
            <person name="Topham K."/>
            <person name="Topping I."/>
            <person name="Tsamla T."/>
            <person name="Vassiliev H."/>
            <person name="Vo A."/>
            <person name="Wangchuk T."/>
            <person name="Wangdi T."/>
            <person name="Weiand M."/>
            <person name="Wilkinson J."/>
            <person name="Wilson A."/>
            <person name="Yadav S."/>
            <person name="Young G."/>
            <person name="Yu Q."/>
            <person name="Zembek L."/>
            <person name="Zhong D."/>
            <person name="Zimmer A."/>
            <person name="Zwirko Z."/>
            <person name="Jaffe D.B."/>
            <person name="Alvarez P."/>
            <person name="Brockman W."/>
            <person name="Butler J."/>
            <person name="Chin C."/>
            <person name="Gnerre S."/>
            <person name="Grabherr M."/>
            <person name="Kleber M."/>
            <person name="Mauceli E."/>
            <person name="MacCallum I."/>
        </authorList>
    </citation>
    <scope>NUCLEOTIDE SEQUENCE [LARGE SCALE GENOMIC DNA]</scope>
    <source>
        <strain evidence="3">Tucson 15010-1051.87</strain>
    </source>
</reference>
<keyword evidence="3" id="KW-1185">Reference proteome</keyword>
<dbReference type="OrthoDB" id="7883576at2759"/>
<evidence type="ECO:0000313" key="2">
    <source>
        <dbReference type="EMBL" id="EDW65698.2"/>
    </source>
</evidence>
<dbReference type="FunCoup" id="B4M1Z4">
    <property type="interactions" value="9"/>
</dbReference>
<dbReference type="EMBL" id="CH940651">
    <property type="protein sequence ID" value="EDW65698.2"/>
    <property type="molecule type" value="Genomic_DNA"/>
</dbReference>
<dbReference type="HOGENOM" id="CLU_892170_0_0_1"/>
<dbReference type="InParanoid" id="B4M1Z4"/>
<accession>B4M1Z4</accession>
<evidence type="ECO:0000256" key="1">
    <source>
        <dbReference type="SAM" id="MobiDB-lite"/>
    </source>
</evidence>
<gene>
    <name evidence="2" type="primary">Dvir\GJ18761</name>
    <name evidence="2" type="ORF">Dvir_GJ18761</name>
</gene>
<dbReference type="AlphaFoldDB" id="B4M1Z4"/>
<feature type="compositionally biased region" description="Basic and acidic residues" evidence="1">
    <location>
        <begin position="90"/>
        <end position="99"/>
    </location>
</feature>
<feature type="region of interest" description="Disordered" evidence="1">
    <location>
        <begin position="88"/>
        <end position="112"/>
    </location>
</feature>
<evidence type="ECO:0000313" key="3">
    <source>
        <dbReference type="Proteomes" id="UP000008792"/>
    </source>
</evidence>
<dbReference type="Proteomes" id="UP000008792">
    <property type="component" value="Unassembled WGS sequence"/>
</dbReference>
<proteinExistence type="predicted"/>
<name>B4M1Z4_DROVI</name>
<protein>
    <submittedName>
        <fullName evidence="2">Uncharacterized protein</fullName>
    </submittedName>
</protein>
<organism evidence="2 3">
    <name type="scientific">Drosophila virilis</name>
    <name type="common">Fruit fly</name>
    <dbReference type="NCBI Taxonomy" id="7244"/>
    <lineage>
        <taxon>Eukaryota</taxon>
        <taxon>Metazoa</taxon>
        <taxon>Ecdysozoa</taxon>
        <taxon>Arthropoda</taxon>
        <taxon>Hexapoda</taxon>
        <taxon>Insecta</taxon>
        <taxon>Pterygota</taxon>
        <taxon>Neoptera</taxon>
        <taxon>Endopterygota</taxon>
        <taxon>Diptera</taxon>
        <taxon>Brachycera</taxon>
        <taxon>Muscomorpha</taxon>
        <taxon>Ephydroidea</taxon>
        <taxon>Drosophilidae</taxon>
        <taxon>Drosophila</taxon>
    </lineage>
</organism>